<evidence type="ECO:0000313" key="3">
    <source>
        <dbReference type="Proteomes" id="UP000265355"/>
    </source>
</evidence>
<keyword evidence="2" id="KW-0326">Glycosidase</keyword>
<protein>
    <submittedName>
        <fullName evidence="2">Glycosidase</fullName>
    </submittedName>
</protein>
<feature type="region of interest" description="Disordered" evidence="1">
    <location>
        <begin position="1"/>
        <end position="33"/>
    </location>
</feature>
<dbReference type="EMBL" id="QWEE01000657">
    <property type="protein sequence ID" value="RII86261.1"/>
    <property type="molecule type" value="Genomic_DNA"/>
</dbReference>
<evidence type="ECO:0000313" key="2">
    <source>
        <dbReference type="EMBL" id="RII86261.1"/>
    </source>
</evidence>
<dbReference type="InterPro" id="IPR017853">
    <property type="entry name" value="GH"/>
</dbReference>
<comment type="caution">
    <text evidence="2">The sequence shown here is derived from an EMBL/GenBank/DDBJ whole genome shotgun (WGS) entry which is preliminary data.</text>
</comment>
<keyword evidence="2" id="KW-0378">Hydrolase</keyword>
<proteinExistence type="predicted"/>
<accession>A0ABX9N218</accession>
<reference evidence="2 3" key="1">
    <citation type="submission" date="2018-08" db="EMBL/GenBank/DDBJ databases">
        <title>Genome Sequence of Clavibacter michiganensis Subspecies type strains, and the Atypical Peach-Colored Strains Isolated from Tomato.</title>
        <authorList>
            <person name="Osdaghi E."/>
            <person name="Portier P."/>
            <person name="Briand M."/>
            <person name="Jacques M.-A."/>
        </authorList>
    </citation>
    <scope>NUCLEOTIDE SEQUENCE [LARGE SCALE GENOMIC DNA]</scope>
    <source>
        <strain evidence="2 3">CFBP 8216</strain>
    </source>
</reference>
<gene>
    <name evidence="2" type="ORF">DZF98_16790</name>
</gene>
<feature type="compositionally biased region" description="Low complexity" evidence="1">
    <location>
        <begin position="20"/>
        <end position="31"/>
    </location>
</feature>
<name>A0ABX9N218_9MICO</name>
<feature type="compositionally biased region" description="Low complexity" evidence="1">
    <location>
        <begin position="62"/>
        <end position="80"/>
    </location>
</feature>
<dbReference type="SUPFAM" id="SSF51445">
    <property type="entry name" value="(Trans)glycosidases"/>
    <property type="match status" value="1"/>
</dbReference>
<sequence length="144" mass="14384">MESAALSTDPAAVGDDRSPDLAPADAASAPPIDRDALAADLRPLAGDDADALADALAADLGDTRPRSASAASAPADLDLAGRTGGVCYVDRYADDLRGLVARIPALRDLGLTHLQITPVAARADHGADADGLLAPGVRVRAGLG</sequence>
<evidence type="ECO:0000256" key="1">
    <source>
        <dbReference type="SAM" id="MobiDB-lite"/>
    </source>
</evidence>
<feature type="non-terminal residue" evidence="2">
    <location>
        <position position="144"/>
    </location>
</feature>
<dbReference type="Gene3D" id="3.20.20.80">
    <property type="entry name" value="Glycosidases"/>
    <property type="match status" value="1"/>
</dbReference>
<keyword evidence="3" id="KW-1185">Reference proteome</keyword>
<feature type="region of interest" description="Disordered" evidence="1">
    <location>
        <begin position="62"/>
        <end position="81"/>
    </location>
</feature>
<dbReference type="GO" id="GO:0016798">
    <property type="term" value="F:hydrolase activity, acting on glycosyl bonds"/>
    <property type="evidence" value="ECO:0007669"/>
    <property type="project" value="UniProtKB-KW"/>
</dbReference>
<dbReference type="Proteomes" id="UP000265355">
    <property type="component" value="Unassembled WGS sequence"/>
</dbReference>
<organism evidence="2 3">
    <name type="scientific">Clavibacter californiensis</name>
    <dbReference type="NCBI Taxonomy" id="1401995"/>
    <lineage>
        <taxon>Bacteria</taxon>
        <taxon>Bacillati</taxon>
        <taxon>Actinomycetota</taxon>
        <taxon>Actinomycetes</taxon>
        <taxon>Micrococcales</taxon>
        <taxon>Microbacteriaceae</taxon>
        <taxon>Clavibacter</taxon>
    </lineage>
</organism>